<evidence type="ECO:0000256" key="2">
    <source>
        <dbReference type="ARBA" id="ARBA00022679"/>
    </source>
</evidence>
<keyword evidence="5" id="KW-0963">Cytoplasm</keyword>
<evidence type="ECO:0000256" key="5">
    <source>
        <dbReference type="HAMAP-Rule" id="MF_00658"/>
    </source>
</evidence>
<dbReference type="InterPro" id="IPR029028">
    <property type="entry name" value="Alpha/beta_knot_MTases"/>
</dbReference>
<gene>
    <name evidence="5" type="primary">rlmH</name>
    <name evidence="6" type="ORF">MBMO_EB0-50A10.0034</name>
</gene>
<evidence type="ECO:0000256" key="4">
    <source>
        <dbReference type="ARBA" id="ARBA00038303"/>
    </source>
</evidence>
<comment type="subunit">
    <text evidence="5">Homodimer.</text>
</comment>
<dbReference type="EC" id="2.1.1.177" evidence="5"/>
<dbReference type="GO" id="GO:0070038">
    <property type="term" value="F:rRNA (pseudouridine-N3-)-methyltransferase activity"/>
    <property type="evidence" value="ECO:0007669"/>
    <property type="project" value="UniProtKB-UniRule"/>
</dbReference>
<protein>
    <recommendedName>
        <fullName evidence="5">Ribosomal RNA large subunit methyltransferase H</fullName>
        <ecNumber evidence="5">2.1.1.177</ecNumber>
    </recommendedName>
    <alternativeName>
        <fullName evidence="5">23S rRNA (pseudouridine1915-N3)-methyltransferase</fullName>
    </alternativeName>
    <alternativeName>
        <fullName evidence="5">23S rRNA m3Psi1915 methyltransferase</fullName>
    </alternativeName>
    <alternativeName>
        <fullName evidence="5">rRNA (pseudouridine-N3-)-methyltransferase RlmH</fullName>
    </alternativeName>
</protein>
<comment type="similarity">
    <text evidence="4 5">Belongs to the RNA methyltransferase RlmH family.</text>
</comment>
<dbReference type="InterPro" id="IPR029026">
    <property type="entry name" value="tRNA_m1G_MTases_N"/>
</dbReference>
<sequence length="154" mass="17912">MNLTIISIGNKLSPWELEGINYYTKQLKNKIDINFINIKGQQHPKRSIEEVLKLESEYILKKIPYDSFLISWDSNGDMVDSKEFSKIFENSMINNLKLCFVIGGSFGLDKNILNNSQKVLSSSNFTFPHRLFRIILIEQIYRAFSIISNSPYHK</sequence>
<accession>A4GJH5</accession>
<keyword evidence="5" id="KW-0698">rRNA processing</keyword>
<dbReference type="PANTHER" id="PTHR33603:SF1">
    <property type="entry name" value="RIBOSOMAL RNA LARGE SUBUNIT METHYLTRANSFERASE H"/>
    <property type="match status" value="1"/>
</dbReference>
<dbReference type="SUPFAM" id="SSF75217">
    <property type="entry name" value="alpha/beta knot"/>
    <property type="match status" value="1"/>
</dbReference>
<evidence type="ECO:0000313" key="6">
    <source>
        <dbReference type="EMBL" id="ABL97270.1"/>
    </source>
</evidence>
<dbReference type="Pfam" id="PF02590">
    <property type="entry name" value="SPOUT_MTase"/>
    <property type="match status" value="1"/>
</dbReference>
<dbReference type="InterPro" id="IPR003742">
    <property type="entry name" value="RlmH-like"/>
</dbReference>
<name>A4GJH5_9BACT</name>
<reference evidence="6" key="1">
    <citation type="journal article" date="2007" name="Environ. Microbiol.">
        <title>Proteorhodopsin photosystem gene clusters exhibit co-evolutionary trends and shared ancestry among diverse marine microbial phyla.</title>
        <authorList>
            <person name="McCarren J."/>
            <person name="Delong E.F."/>
        </authorList>
    </citation>
    <scope>NUCLEOTIDE SEQUENCE</scope>
</reference>
<organism evidence="6">
    <name type="scientific">uncultured marine bacterium EB0_50A10</name>
    <dbReference type="NCBI Taxonomy" id="415440"/>
    <lineage>
        <taxon>Bacteria</taxon>
        <taxon>environmental samples</taxon>
    </lineage>
</organism>
<dbReference type="PANTHER" id="PTHR33603">
    <property type="entry name" value="METHYLTRANSFERASE"/>
    <property type="match status" value="1"/>
</dbReference>
<dbReference type="Gene3D" id="3.40.1280.10">
    <property type="match status" value="1"/>
</dbReference>
<comment type="function">
    <text evidence="5">Specifically methylates the pseudouridine at position 1915 (m3Psi1915) in 23S rRNA.</text>
</comment>
<keyword evidence="1 5" id="KW-0489">Methyltransferase</keyword>
<dbReference type="HAMAP" id="MF_00658">
    <property type="entry name" value="23SrRNA_methyltr_H"/>
    <property type="match status" value="1"/>
</dbReference>
<dbReference type="CDD" id="cd18081">
    <property type="entry name" value="RlmH-like"/>
    <property type="match status" value="1"/>
</dbReference>
<comment type="catalytic activity">
    <reaction evidence="5">
        <text>pseudouridine(1915) in 23S rRNA + S-adenosyl-L-methionine = N(3)-methylpseudouridine(1915) in 23S rRNA + S-adenosyl-L-homocysteine + H(+)</text>
        <dbReference type="Rhea" id="RHEA:42752"/>
        <dbReference type="Rhea" id="RHEA-COMP:10221"/>
        <dbReference type="Rhea" id="RHEA-COMP:10222"/>
        <dbReference type="ChEBI" id="CHEBI:15378"/>
        <dbReference type="ChEBI" id="CHEBI:57856"/>
        <dbReference type="ChEBI" id="CHEBI:59789"/>
        <dbReference type="ChEBI" id="CHEBI:65314"/>
        <dbReference type="ChEBI" id="CHEBI:74486"/>
        <dbReference type="EC" id="2.1.1.177"/>
    </reaction>
</comment>
<keyword evidence="2 5" id="KW-0808">Transferase</keyword>
<dbReference type="EMBL" id="EF107100">
    <property type="protein sequence ID" value="ABL97270.1"/>
    <property type="molecule type" value="Genomic_DNA"/>
</dbReference>
<keyword evidence="3 5" id="KW-0949">S-adenosyl-L-methionine</keyword>
<dbReference type="PIRSF" id="PIRSF004505">
    <property type="entry name" value="MT_bac"/>
    <property type="match status" value="1"/>
</dbReference>
<feature type="binding site" evidence="5">
    <location>
        <position position="103"/>
    </location>
    <ligand>
        <name>S-adenosyl-L-methionine</name>
        <dbReference type="ChEBI" id="CHEBI:59789"/>
    </ligand>
</feature>
<proteinExistence type="inferred from homology"/>
<dbReference type="GO" id="GO:0005737">
    <property type="term" value="C:cytoplasm"/>
    <property type="evidence" value="ECO:0007669"/>
    <property type="project" value="UniProtKB-SubCell"/>
</dbReference>
<evidence type="ECO:0000256" key="3">
    <source>
        <dbReference type="ARBA" id="ARBA00022691"/>
    </source>
</evidence>
<dbReference type="AlphaFoldDB" id="A4GJH5"/>
<comment type="subcellular location">
    <subcellularLocation>
        <location evidence="5">Cytoplasm</location>
    </subcellularLocation>
</comment>
<evidence type="ECO:0000256" key="1">
    <source>
        <dbReference type="ARBA" id="ARBA00022603"/>
    </source>
</evidence>
<comment type="caution">
    <text evidence="5">Lacks conserved residue(s) required for the propagation of feature annotation.</text>
</comment>